<dbReference type="InterPro" id="IPR036866">
    <property type="entry name" value="RibonucZ/Hydroxyglut_hydro"/>
</dbReference>
<dbReference type="SUPFAM" id="SSF56281">
    <property type="entry name" value="Metallo-hydrolase/oxidoreductase"/>
    <property type="match status" value="1"/>
</dbReference>
<gene>
    <name evidence="1" type="ORF">SDC9_180233</name>
</gene>
<dbReference type="PANTHER" id="PTHR42967">
    <property type="entry name" value="METAL DEPENDENT HYDROLASE"/>
    <property type="match status" value="1"/>
</dbReference>
<evidence type="ECO:0008006" key="2">
    <source>
        <dbReference type="Google" id="ProtNLM"/>
    </source>
</evidence>
<proteinExistence type="predicted"/>
<protein>
    <recommendedName>
        <fullName evidence="2">Metallo-beta-lactamase domain-containing protein</fullName>
    </recommendedName>
</protein>
<name>A0A645HAD6_9ZZZZ</name>
<sequence length="213" mass="23898">MKITWLGHSSFLIEDSKGRKILTDPFDESVGYKTFNGDVDVVTISHHHFDHDFTKNLDSSKVHILDKVGAFNLCDIPIIGFPSFHDETKGTKRGENTIYVITVDGYKICHLGDLGHTLSKDEIISLGNIDILLIPVGGNYTIDAKTAYELTKSLKSRIIIPMHYKTPALSFPLDGVENFLTFMKNVKKSNDNFINITGDISDMANEVFILNYK</sequence>
<organism evidence="1">
    <name type="scientific">bioreactor metagenome</name>
    <dbReference type="NCBI Taxonomy" id="1076179"/>
    <lineage>
        <taxon>unclassified sequences</taxon>
        <taxon>metagenomes</taxon>
        <taxon>ecological metagenomes</taxon>
    </lineage>
</organism>
<dbReference type="AlphaFoldDB" id="A0A645HAD6"/>
<accession>A0A645HAD6</accession>
<dbReference type="EMBL" id="VSSQ01084931">
    <property type="protein sequence ID" value="MPN32753.1"/>
    <property type="molecule type" value="Genomic_DNA"/>
</dbReference>
<dbReference type="Pfam" id="PF13483">
    <property type="entry name" value="Lactamase_B_3"/>
    <property type="match status" value="1"/>
</dbReference>
<reference evidence="1" key="1">
    <citation type="submission" date="2019-08" db="EMBL/GenBank/DDBJ databases">
        <authorList>
            <person name="Kucharzyk K."/>
            <person name="Murdoch R.W."/>
            <person name="Higgins S."/>
            <person name="Loffler F."/>
        </authorList>
    </citation>
    <scope>NUCLEOTIDE SEQUENCE</scope>
</reference>
<dbReference type="PANTHER" id="PTHR42967:SF1">
    <property type="entry name" value="MBL FOLD METALLO-HYDROLASE"/>
    <property type="match status" value="1"/>
</dbReference>
<evidence type="ECO:0000313" key="1">
    <source>
        <dbReference type="EMBL" id="MPN32753.1"/>
    </source>
</evidence>
<dbReference type="Gene3D" id="3.60.15.10">
    <property type="entry name" value="Ribonuclease Z/Hydroxyacylglutathione hydrolase-like"/>
    <property type="match status" value="1"/>
</dbReference>
<comment type="caution">
    <text evidence="1">The sequence shown here is derived from an EMBL/GenBank/DDBJ whole genome shotgun (WGS) entry which is preliminary data.</text>
</comment>